<feature type="domain" description="Predicted pPIWI-associating nuclease" evidence="2">
    <location>
        <begin position="1"/>
        <end position="129"/>
    </location>
</feature>
<dbReference type="InterPro" id="IPR040556">
    <property type="entry name" value="pP_pnuc_1"/>
</dbReference>
<feature type="domain" description="Predicted pPIWI-associating nuclease group 2" evidence="3">
    <location>
        <begin position="137"/>
        <end position="258"/>
    </location>
</feature>
<evidence type="ECO:0000259" key="3">
    <source>
        <dbReference type="Pfam" id="PF18166"/>
    </source>
</evidence>
<gene>
    <name evidence="4" type="ORF">GCM10022386_07400</name>
</gene>
<protein>
    <submittedName>
        <fullName evidence="4">Uncharacterized protein</fullName>
    </submittedName>
</protein>
<feature type="coiled-coil region" evidence="1">
    <location>
        <begin position="76"/>
        <end position="103"/>
    </location>
</feature>
<dbReference type="Pfam" id="PF18166">
    <property type="entry name" value="pP_pnuc_2"/>
    <property type="match status" value="1"/>
</dbReference>
<proteinExistence type="predicted"/>
<dbReference type="EMBL" id="BAABCR010000008">
    <property type="protein sequence ID" value="GAA4026484.1"/>
    <property type="molecule type" value="Genomic_DNA"/>
</dbReference>
<accession>A0ABP7THX9</accession>
<evidence type="ECO:0000259" key="2">
    <source>
        <dbReference type="Pfam" id="PF18165"/>
    </source>
</evidence>
<keyword evidence="1" id="KW-0175">Coiled coil</keyword>
<sequence length="267" mass="31509">MFEASLASLNDKTNKLRYNNFAYSIRELSRHFLYSLSPEEKVKKCVWYKTVTTDGKPTRAQRIKYAIHGGISDEILEKWGFDLDELKDQVKTLLENINSLSKYTHINEDVFDLKELEIEKNSKRVLESFQMFVETIDAYKNDIKQFLDGHIEEHMIYSVVTTFFENVDALAPHHSLNYSEVTDYEISEINDEEIIVDVSGYLHVTLEYGSRKEREERDGLDLEESFTFKTKIKYEISEDFPSDKHEIEDYDVDVSDWYGDNDYYDEV</sequence>
<reference evidence="5" key="1">
    <citation type="journal article" date="2019" name="Int. J. Syst. Evol. Microbiol.">
        <title>The Global Catalogue of Microorganisms (GCM) 10K type strain sequencing project: providing services to taxonomists for standard genome sequencing and annotation.</title>
        <authorList>
            <consortium name="The Broad Institute Genomics Platform"/>
            <consortium name="The Broad Institute Genome Sequencing Center for Infectious Disease"/>
            <person name="Wu L."/>
            <person name="Ma J."/>
        </authorList>
    </citation>
    <scope>NUCLEOTIDE SEQUENCE [LARGE SCALE GENOMIC DNA]</scope>
    <source>
        <strain evidence="5">JCM 17064</strain>
    </source>
</reference>
<organism evidence="4 5">
    <name type="scientific">Flavobacterium cheonhonense</name>
    <dbReference type="NCBI Taxonomy" id="706185"/>
    <lineage>
        <taxon>Bacteria</taxon>
        <taxon>Pseudomonadati</taxon>
        <taxon>Bacteroidota</taxon>
        <taxon>Flavobacteriia</taxon>
        <taxon>Flavobacteriales</taxon>
        <taxon>Flavobacteriaceae</taxon>
        <taxon>Flavobacterium</taxon>
    </lineage>
</organism>
<evidence type="ECO:0000313" key="4">
    <source>
        <dbReference type="EMBL" id="GAA4026484.1"/>
    </source>
</evidence>
<comment type="caution">
    <text evidence="4">The sequence shown here is derived from an EMBL/GenBank/DDBJ whole genome shotgun (WGS) entry which is preliminary data.</text>
</comment>
<dbReference type="Pfam" id="PF18165">
    <property type="entry name" value="pP_pnuc_1"/>
    <property type="match status" value="1"/>
</dbReference>
<keyword evidence="5" id="KW-1185">Reference proteome</keyword>
<name>A0ABP7THX9_9FLAO</name>
<dbReference type="InterPro" id="IPR041584">
    <property type="entry name" value="Put_pPIWI_pnuc_2"/>
</dbReference>
<dbReference type="Proteomes" id="UP001500968">
    <property type="component" value="Unassembled WGS sequence"/>
</dbReference>
<evidence type="ECO:0000256" key="1">
    <source>
        <dbReference type="SAM" id="Coils"/>
    </source>
</evidence>
<evidence type="ECO:0000313" key="5">
    <source>
        <dbReference type="Proteomes" id="UP001500968"/>
    </source>
</evidence>